<reference evidence="2 3" key="1">
    <citation type="submission" date="2016-06" db="EMBL/GenBank/DDBJ databases">
        <title>Comparative genomics of the ectomycorrhizal sister species Rhizopogon vinicolor and Rhizopogon vesiculosus (Basidiomycota: Boletales) reveals a divergence of the mating type B locus.</title>
        <authorList>
            <consortium name="DOE Joint Genome Institute"/>
            <person name="Mujic A.B."/>
            <person name="Kuo A."/>
            <person name="Tritt A."/>
            <person name="Lipzen A."/>
            <person name="Chen C."/>
            <person name="Johnson J."/>
            <person name="Sharma A."/>
            <person name="Barry K."/>
            <person name="Grigoriev I.V."/>
            <person name="Spatafora J.W."/>
        </authorList>
    </citation>
    <scope>NUCLEOTIDE SEQUENCE [LARGE SCALE GENOMIC DNA]</scope>
    <source>
        <strain evidence="2 3">AM-OR11-026</strain>
    </source>
</reference>
<dbReference type="Proteomes" id="UP000092154">
    <property type="component" value="Unassembled WGS sequence"/>
</dbReference>
<evidence type="ECO:0000256" key="1">
    <source>
        <dbReference type="SAM" id="Phobius"/>
    </source>
</evidence>
<gene>
    <name evidence="2" type="ORF">K503DRAFT_774111</name>
</gene>
<keyword evidence="1" id="KW-1133">Transmembrane helix</keyword>
<keyword evidence="3" id="KW-1185">Reference proteome</keyword>
<protein>
    <submittedName>
        <fullName evidence="2">Uncharacterized protein</fullName>
    </submittedName>
</protein>
<keyword evidence="1" id="KW-0472">Membrane</keyword>
<dbReference type="AlphaFoldDB" id="A0A1B7MQD9"/>
<dbReference type="EMBL" id="KV448562">
    <property type="protein sequence ID" value="OAX34835.1"/>
    <property type="molecule type" value="Genomic_DNA"/>
</dbReference>
<evidence type="ECO:0000313" key="2">
    <source>
        <dbReference type="EMBL" id="OAX34835.1"/>
    </source>
</evidence>
<organism evidence="2 3">
    <name type="scientific">Rhizopogon vinicolor AM-OR11-026</name>
    <dbReference type="NCBI Taxonomy" id="1314800"/>
    <lineage>
        <taxon>Eukaryota</taxon>
        <taxon>Fungi</taxon>
        <taxon>Dikarya</taxon>
        <taxon>Basidiomycota</taxon>
        <taxon>Agaricomycotina</taxon>
        <taxon>Agaricomycetes</taxon>
        <taxon>Agaricomycetidae</taxon>
        <taxon>Boletales</taxon>
        <taxon>Suillineae</taxon>
        <taxon>Rhizopogonaceae</taxon>
        <taxon>Rhizopogon</taxon>
    </lineage>
</organism>
<dbReference type="InParanoid" id="A0A1B7MQD9"/>
<accession>A0A1B7MQD9</accession>
<evidence type="ECO:0000313" key="3">
    <source>
        <dbReference type="Proteomes" id="UP000092154"/>
    </source>
</evidence>
<name>A0A1B7MQD9_9AGAM</name>
<keyword evidence="1" id="KW-0812">Transmembrane</keyword>
<proteinExistence type="predicted"/>
<feature type="transmembrane region" description="Helical" evidence="1">
    <location>
        <begin position="38"/>
        <end position="59"/>
    </location>
</feature>
<sequence length="146" mass="16316">MSGNNLQIYRYAKDIQTESRMTFAETRVARWGLSYHNAISFSWLLVLLYILLTFEFPLLSIGTPSAFFRACTTSNPVVVVSQGHDAHAGLSKIRLMMKGKDEVLPRSVAAIITYDVQGSEGRLTIGFCKALFTFLEVVEFVELSLA</sequence>